<evidence type="ECO:0000313" key="2">
    <source>
        <dbReference type="EMBL" id="GAA3116656.1"/>
    </source>
</evidence>
<accession>A0ABP6MKU2</accession>
<sequence>MAEYPDLIGPLSDPRAHGGHAADAFHLLIPSLPGSGFSGPTRDKGWNRHRTARAEPMRRPAFLKHFDDDLSAFAQPQRTAGPRARTADSPAGPDRPAARPCDPFPGALSGRPSSKGGSP</sequence>
<dbReference type="InterPro" id="IPR029058">
    <property type="entry name" value="AB_hydrolase_fold"/>
</dbReference>
<proteinExistence type="predicted"/>
<evidence type="ECO:0000256" key="1">
    <source>
        <dbReference type="SAM" id="MobiDB-lite"/>
    </source>
</evidence>
<dbReference type="EMBL" id="BAAAUT010000003">
    <property type="protein sequence ID" value="GAA3116656.1"/>
    <property type="molecule type" value="Genomic_DNA"/>
</dbReference>
<keyword evidence="3" id="KW-1185">Reference proteome</keyword>
<dbReference type="Gene3D" id="3.40.50.1820">
    <property type="entry name" value="alpha/beta hydrolase"/>
    <property type="match status" value="1"/>
</dbReference>
<feature type="region of interest" description="Disordered" evidence="1">
    <location>
        <begin position="31"/>
        <end position="119"/>
    </location>
</feature>
<dbReference type="Proteomes" id="UP001500320">
    <property type="component" value="Unassembled WGS sequence"/>
</dbReference>
<name>A0ABP6MKU2_9ACTN</name>
<gene>
    <name evidence="2" type="ORF">GCM10010466_04630</name>
</gene>
<organism evidence="2 3">
    <name type="scientific">Planomonospora alba</name>
    <dbReference type="NCBI Taxonomy" id="161354"/>
    <lineage>
        <taxon>Bacteria</taxon>
        <taxon>Bacillati</taxon>
        <taxon>Actinomycetota</taxon>
        <taxon>Actinomycetes</taxon>
        <taxon>Streptosporangiales</taxon>
        <taxon>Streptosporangiaceae</taxon>
        <taxon>Planomonospora</taxon>
    </lineage>
</organism>
<protein>
    <submittedName>
        <fullName evidence="2">Uncharacterized protein</fullName>
    </submittedName>
</protein>
<dbReference type="RefSeq" id="WP_344855334.1">
    <property type="nucleotide sequence ID" value="NZ_BAAAUT010000003.1"/>
</dbReference>
<reference evidence="3" key="1">
    <citation type="journal article" date="2019" name="Int. J. Syst. Evol. Microbiol.">
        <title>The Global Catalogue of Microorganisms (GCM) 10K type strain sequencing project: providing services to taxonomists for standard genome sequencing and annotation.</title>
        <authorList>
            <consortium name="The Broad Institute Genomics Platform"/>
            <consortium name="The Broad Institute Genome Sequencing Center for Infectious Disease"/>
            <person name="Wu L."/>
            <person name="Ma J."/>
        </authorList>
    </citation>
    <scope>NUCLEOTIDE SEQUENCE [LARGE SCALE GENOMIC DNA]</scope>
    <source>
        <strain evidence="3">JCM 9373</strain>
    </source>
</reference>
<evidence type="ECO:0000313" key="3">
    <source>
        <dbReference type="Proteomes" id="UP001500320"/>
    </source>
</evidence>
<comment type="caution">
    <text evidence="2">The sequence shown here is derived from an EMBL/GenBank/DDBJ whole genome shotgun (WGS) entry which is preliminary data.</text>
</comment>
<feature type="compositionally biased region" description="Basic and acidic residues" evidence="1">
    <location>
        <begin position="41"/>
        <end position="68"/>
    </location>
</feature>